<feature type="compositionally biased region" description="Polar residues" evidence="1">
    <location>
        <begin position="200"/>
        <end position="209"/>
    </location>
</feature>
<feature type="region of interest" description="Disordered" evidence="1">
    <location>
        <begin position="182"/>
        <end position="214"/>
    </location>
</feature>
<proteinExistence type="predicted"/>
<evidence type="ECO:0000259" key="2">
    <source>
        <dbReference type="PROSITE" id="PS50853"/>
    </source>
</evidence>
<dbReference type="CDD" id="cd00063">
    <property type="entry name" value="FN3"/>
    <property type="match status" value="1"/>
</dbReference>
<dbReference type="Pfam" id="PF07603">
    <property type="entry name" value="Lcl_C"/>
    <property type="match status" value="1"/>
</dbReference>
<gene>
    <name evidence="3" type="ORF">MNBD_GAMMA08-36</name>
</gene>
<feature type="non-terminal residue" evidence="3">
    <location>
        <position position="356"/>
    </location>
</feature>
<dbReference type="EMBL" id="UOFH01000287">
    <property type="protein sequence ID" value="VAW64435.1"/>
    <property type="molecule type" value="Genomic_DNA"/>
</dbReference>
<evidence type="ECO:0000313" key="3">
    <source>
        <dbReference type="EMBL" id="VAW64435.1"/>
    </source>
</evidence>
<name>A0A3B0X7Z2_9ZZZZ</name>
<dbReference type="InterPro" id="IPR003961">
    <property type="entry name" value="FN3_dom"/>
</dbReference>
<reference evidence="3" key="1">
    <citation type="submission" date="2018-06" db="EMBL/GenBank/DDBJ databases">
        <authorList>
            <person name="Zhirakovskaya E."/>
        </authorList>
    </citation>
    <scope>NUCLEOTIDE SEQUENCE</scope>
</reference>
<dbReference type="SUPFAM" id="SSF49265">
    <property type="entry name" value="Fibronectin type III"/>
    <property type="match status" value="1"/>
</dbReference>
<organism evidence="3">
    <name type="scientific">hydrothermal vent metagenome</name>
    <dbReference type="NCBI Taxonomy" id="652676"/>
    <lineage>
        <taxon>unclassified sequences</taxon>
        <taxon>metagenomes</taxon>
        <taxon>ecological metagenomes</taxon>
    </lineage>
</organism>
<sequence length="356" mass="37051">MESFALTTKPSVATSNFTRFVSGGVITSLFLFILTACGGGGGGNSAVPGQPQNPLAVAGDTQVTITWDNVSDATAYDICTATETITQPANCSVHQNGILSVNSTSPAVISGLTNDTPYFFVVIPKNANGDGIASAVVSATPFGVVLPTPTGQLNDTGITLCGDYAFDSSGNHQNDLGCALAADAEGDPIPDGQDADSGRDTQAANNSDSDGQKGFSFSKIDSDGFALSDQSATAFSCVKDNVTGLIWEVKQTAVGLHNQDDVYTWFNTDITTNGGDSGTLNDNASCEGSATNICNTQAYVARVNIASLCGANDWRLPTRKELRLLVSYDRSSPAVDTDYFPNVASSFYWSSSPYAP</sequence>
<dbReference type="Gene3D" id="2.60.40.10">
    <property type="entry name" value="Immunoglobulins"/>
    <property type="match status" value="1"/>
</dbReference>
<dbReference type="AlphaFoldDB" id="A0A3B0X7Z2"/>
<dbReference type="SMART" id="SM00060">
    <property type="entry name" value="FN3"/>
    <property type="match status" value="1"/>
</dbReference>
<protein>
    <recommendedName>
        <fullName evidence="2">Fibronectin type-III domain-containing protein</fullName>
    </recommendedName>
</protein>
<dbReference type="PROSITE" id="PS50853">
    <property type="entry name" value="FN3"/>
    <property type="match status" value="1"/>
</dbReference>
<feature type="domain" description="Fibronectin type-III" evidence="2">
    <location>
        <begin position="47"/>
        <end position="148"/>
    </location>
</feature>
<dbReference type="InterPro" id="IPR013783">
    <property type="entry name" value="Ig-like_fold"/>
</dbReference>
<evidence type="ECO:0000256" key="1">
    <source>
        <dbReference type="SAM" id="MobiDB-lite"/>
    </source>
</evidence>
<dbReference type="InterPro" id="IPR011460">
    <property type="entry name" value="Lcl_C"/>
</dbReference>
<accession>A0A3B0X7Z2</accession>
<dbReference type="InterPro" id="IPR036116">
    <property type="entry name" value="FN3_sf"/>
</dbReference>